<dbReference type="PROSITE" id="PS50815">
    <property type="entry name" value="HORMA"/>
    <property type="match status" value="1"/>
</dbReference>
<dbReference type="Proteomes" id="UP000053237">
    <property type="component" value="Unassembled WGS sequence"/>
</dbReference>
<dbReference type="InterPro" id="IPR036570">
    <property type="entry name" value="HORMA_dom_sf"/>
</dbReference>
<dbReference type="AlphaFoldDB" id="A0A024GBW0"/>
<evidence type="ECO:0000313" key="9">
    <source>
        <dbReference type="Proteomes" id="UP000053237"/>
    </source>
</evidence>
<evidence type="ECO:0000313" key="8">
    <source>
        <dbReference type="EMBL" id="CCI44159.1"/>
    </source>
</evidence>
<protein>
    <recommendedName>
        <fullName evidence="7">HORMA domain-containing protein</fullName>
    </recommendedName>
</protein>
<comment type="caution">
    <text evidence="8">The sequence shown here is derived from an EMBL/GenBank/DDBJ whole genome shotgun (WGS) entry which is preliminary data.</text>
</comment>
<dbReference type="PANTHER" id="PTHR48225:SF7">
    <property type="entry name" value="MEIOSIS-SPECIFIC PROTEIN HOP1"/>
    <property type="match status" value="1"/>
</dbReference>
<keyword evidence="4" id="KW-0539">Nucleus</keyword>
<feature type="compositionally biased region" description="Polar residues" evidence="6">
    <location>
        <begin position="309"/>
        <end position="318"/>
    </location>
</feature>
<accession>A0A024GBW0</accession>
<dbReference type="GO" id="GO:0005634">
    <property type="term" value="C:nucleus"/>
    <property type="evidence" value="ECO:0007669"/>
    <property type="project" value="UniProtKB-SubCell"/>
</dbReference>
<feature type="compositionally biased region" description="Polar residues" evidence="6">
    <location>
        <begin position="494"/>
        <end position="506"/>
    </location>
</feature>
<reference evidence="8 9" key="1">
    <citation type="submission" date="2012-05" db="EMBL/GenBank/DDBJ databases">
        <title>Recombination and specialization in a pathogen metapopulation.</title>
        <authorList>
            <person name="Gardiner A."/>
            <person name="Kemen E."/>
            <person name="Schultz-Larsen T."/>
            <person name="MacLean D."/>
            <person name="Van Oosterhout C."/>
            <person name="Jones J.D.G."/>
        </authorList>
    </citation>
    <scope>NUCLEOTIDE SEQUENCE [LARGE SCALE GENOMIC DNA]</scope>
    <source>
        <strain evidence="8 9">Ac Nc2</strain>
    </source>
</reference>
<dbReference type="EMBL" id="CAIX01000063">
    <property type="protein sequence ID" value="CCI44159.1"/>
    <property type="molecule type" value="Genomic_DNA"/>
</dbReference>
<dbReference type="PANTHER" id="PTHR48225">
    <property type="entry name" value="HORMA DOMAIN-CONTAINING PROTEIN 1"/>
    <property type="match status" value="1"/>
</dbReference>
<evidence type="ECO:0000256" key="5">
    <source>
        <dbReference type="ARBA" id="ARBA00023254"/>
    </source>
</evidence>
<keyword evidence="9" id="KW-1185">Reference proteome</keyword>
<dbReference type="GO" id="GO:0051321">
    <property type="term" value="P:meiotic cell cycle"/>
    <property type="evidence" value="ECO:0007669"/>
    <property type="project" value="UniProtKB-KW"/>
</dbReference>
<dbReference type="Pfam" id="PF02301">
    <property type="entry name" value="HORMA"/>
    <property type="match status" value="1"/>
</dbReference>
<evidence type="ECO:0000259" key="7">
    <source>
        <dbReference type="PROSITE" id="PS50815"/>
    </source>
</evidence>
<feature type="compositionally biased region" description="Low complexity" evidence="6">
    <location>
        <begin position="276"/>
        <end position="287"/>
    </location>
</feature>
<organism evidence="8 9">
    <name type="scientific">Albugo candida</name>
    <dbReference type="NCBI Taxonomy" id="65357"/>
    <lineage>
        <taxon>Eukaryota</taxon>
        <taxon>Sar</taxon>
        <taxon>Stramenopiles</taxon>
        <taxon>Oomycota</taxon>
        <taxon>Peronosporomycetes</taxon>
        <taxon>Albuginales</taxon>
        <taxon>Albuginaceae</taxon>
        <taxon>Albugo</taxon>
    </lineage>
</organism>
<evidence type="ECO:0000256" key="1">
    <source>
        <dbReference type="ARBA" id="ARBA00004123"/>
    </source>
</evidence>
<evidence type="ECO:0000256" key="4">
    <source>
        <dbReference type="ARBA" id="ARBA00023242"/>
    </source>
</evidence>
<comment type="subcellular location">
    <subcellularLocation>
        <location evidence="2">Chromosome</location>
    </subcellularLocation>
    <subcellularLocation>
        <location evidence="1">Nucleus</location>
    </subcellularLocation>
</comment>
<dbReference type="InterPro" id="IPR003511">
    <property type="entry name" value="HORMA_dom"/>
</dbReference>
<evidence type="ECO:0000256" key="6">
    <source>
        <dbReference type="SAM" id="MobiDB-lite"/>
    </source>
</evidence>
<dbReference type="Gene3D" id="3.30.900.10">
    <property type="entry name" value="HORMA domain"/>
    <property type="match status" value="1"/>
</dbReference>
<gene>
    <name evidence="8" type="ORF">BN9_049430</name>
</gene>
<proteinExistence type="predicted"/>
<feature type="region of interest" description="Disordered" evidence="6">
    <location>
        <begin position="252"/>
        <end position="325"/>
    </location>
</feature>
<evidence type="ECO:0000256" key="3">
    <source>
        <dbReference type="ARBA" id="ARBA00022454"/>
    </source>
</evidence>
<dbReference type="GO" id="GO:0005694">
    <property type="term" value="C:chromosome"/>
    <property type="evidence" value="ECO:0007669"/>
    <property type="project" value="UniProtKB-SubCell"/>
</dbReference>
<sequence>MQPKKSKDNNKNATEFTYIQSLNVIRNMIRVSISEVCHLRSVHSLRVYEEALYDFVFLSDLFSAKLFRERIYADMRVKCLAPRAECGTVDAKDALMLTQWLEEGVFEALEKKYLESLIFCIHSLKEENEPGQLLESYTYTIQQDEHGDTLLSTDFNGLGTLHCSTDDVKAQAIQMIRTLVKIVNTLSPLPECRMLTMRVSLNALCPTGWQPKYFRASSDVTDATNLVQLPVGKLKTPFHLVSLILDTTEHEKVNKPRVSENTSRRKNSCVTPVTKSQSSQEYSSLSQDINKEMACTDGSDSDLDPSFEKTCTSRPAKSNPRKPSQHQILTEIMKSSIVTVQSLQSIFPNVSEASFSVDIENFCKDGVLKDLSDGTFGVLAQDNALLNRAIDLTHGRLKRNGVTVETVSSQLGVTGTLASAILIRMEKQRLVALIPNSLTSYKVRFTAENRTLIENAILHATKQSTARTLQTIWQTPNKIRSVPLHPSTGKPRRQTNSSKTEVTSRVSQSCSKLPIFQTRKALKRRRLASETPSIKQYT</sequence>
<dbReference type="SUPFAM" id="SSF56019">
    <property type="entry name" value="The spindle assembly checkpoint protein mad2"/>
    <property type="match status" value="1"/>
</dbReference>
<keyword evidence="5" id="KW-0469">Meiosis</keyword>
<dbReference type="STRING" id="65357.A0A024GBW0"/>
<evidence type="ECO:0000256" key="2">
    <source>
        <dbReference type="ARBA" id="ARBA00004286"/>
    </source>
</evidence>
<dbReference type="OrthoDB" id="1928087at2759"/>
<feature type="domain" description="HORMA" evidence="7">
    <location>
        <begin position="19"/>
        <end position="245"/>
    </location>
</feature>
<dbReference type="InterPro" id="IPR051294">
    <property type="entry name" value="HORMA_MeioticProgression"/>
</dbReference>
<dbReference type="InParanoid" id="A0A024GBW0"/>
<name>A0A024GBW0_9STRA</name>
<feature type="region of interest" description="Disordered" evidence="6">
    <location>
        <begin position="480"/>
        <end position="506"/>
    </location>
</feature>
<keyword evidence="3" id="KW-0158">Chromosome</keyword>